<evidence type="ECO:0000256" key="4">
    <source>
        <dbReference type="SAM" id="SignalP"/>
    </source>
</evidence>
<dbReference type="Gene3D" id="3.30.910.20">
    <property type="entry name" value="Skp domain"/>
    <property type="match status" value="1"/>
</dbReference>
<evidence type="ECO:0000313" key="6">
    <source>
        <dbReference type="Proteomes" id="UP000198749"/>
    </source>
</evidence>
<keyword evidence="6" id="KW-1185">Reference proteome</keyword>
<keyword evidence="2 4" id="KW-0732">Signal</keyword>
<dbReference type="PANTHER" id="PTHR35089:SF1">
    <property type="entry name" value="CHAPERONE PROTEIN SKP"/>
    <property type="match status" value="1"/>
</dbReference>
<dbReference type="GO" id="GO:0051082">
    <property type="term" value="F:unfolded protein binding"/>
    <property type="evidence" value="ECO:0007669"/>
    <property type="project" value="InterPro"/>
</dbReference>
<evidence type="ECO:0000313" key="5">
    <source>
        <dbReference type="EMBL" id="SEQ95997.1"/>
    </source>
</evidence>
<dbReference type="InterPro" id="IPR005632">
    <property type="entry name" value="Chaperone_Skp"/>
</dbReference>
<protein>
    <submittedName>
        <fullName evidence="5">Periplasmic chaperone for outer membrane proteins Skp</fullName>
    </submittedName>
</protein>
<dbReference type="SUPFAM" id="SSF111384">
    <property type="entry name" value="OmpH-like"/>
    <property type="match status" value="1"/>
</dbReference>
<dbReference type="Pfam" id="PF03938">
    <property type="entry name" value="OmpH"/>
    <property type="match status" value="1"/>
</dbReference>
<feature type="coiled-coil region" evidence="3">
    <location>
        <begin position="41"/>
        <end position="75"/>
    </location>
</feature>
<sequence>MFRSLILIVGLVFSFNAMAEKVAALSVQQALMNSKAAEAYRDKLSSEFSSEQKQLSDLKAQVKKIQDEIKKGQDTQSKEVQDQQRVQFQKAYGEYQRLGQALQQKQRQREEEFLKQMRPKLDVVIRSLIESGDYDMIVSKEATFYVKPELDITAKVVELLDKQ</sequence>
<evidence type="ECO:0000256" key="3">
    <source>
        <dbReference type="SAM" id="Coils"/>
    </source>
</evidence>
<dbReference type="SMART" id="SM00935">
    <property type="entry name" value="OmpH"/>
    <property type="match status" value="1"/>
</dbReference>
<dbReference type="EMBL" id="FOGB01000012">
    <property type="protein sequence ID" value="SEQ95997.1"/>
    <property type="molecule type" value="Genomic_DNA"/>
</dbReference>
<keyword evidence="3" id="KW-0175">Coiled coil</keyword>
<organism evidence="5 6">
    <name type="scientific">Amphritea atlantica</name>
    <dbReference type="NCBI Taxonomy" id="355243"/>
    <lineage>
        <taxon>Bacteria</taxon>
        <taxon>Pseudomonadati</taxon>
        <taxon>Pseudomonadota</taxon>
        <taxon>Gammaproteobacteria</taxon>
        <taxon>Oceanospirillales</taxon>
        <taxon>Oceanospirillaceae</taxon>
        <taxon>Amphritea</taxon>
    </lineage>
</organism>
<accession>A0A1H9KAP2</accession>
<dbReference type="AlphaFoldDB" id="A0A1H9KAP2"/>
<evidence type="ECO:0000256" key="1">
    <source>
        <dbReference type="ARBA" id="ARBA00009091"/>
    </source>
</evidence>
<dbReference type="STRING" id="355243.SAMN03080615_03406"/>
<dbReference type="OrthoDB" id="5702594at2"/>
<feature type="signal peptide" evidence="4">
    <location>
        <begin position="1"/>
        <end position="19"/>
    </location>
</feature>
<feature type="chain" id="PRO_5011434810" evidence="4">
    <location>
        <begin position="20"/>
        <end position="163"/>
    </location>
</feature>
<dbReference type="RefSeq" id="WP_091360608.1">
    <property type="nucleotide sequence ID" value="NZ_AP025284.1"/>
</dbReference>
<dbReference type="GO" id="GO:0050821">
    <property type="term" value="P:protein stabilization"/>
    <property type="evidence" value="ECO:0007669"/>
    <property type="project" value="TreeGrafter"/>
</dbReference>
<dbReference type="InterPro" id="IPR024930">
    <property type="entry name" value="Skp_dom_sf"/>
</dbReference>
<reference evidence="6" key="1">
    <citation type="submission" date="2016-10" db="EMBL/GenBank/DDBJ databases">
        <authorList>
            <person name="Varghese N."/>
            <person name="Submissions S."/>
        </authorList>
    </citation>
    <scope>NUCLEOTIDE SEQUENCE [LARGE SCALE GENOMIC DNA]</scope>
    <source>
        <strain evidence="6">DSM 18887</strain>
    </source>
</reference>
<dbReference type="GO" id="GO:0005829">
    <property type="term" value="C:cytosol"/>
    <property type="evidence" value="ECO:0007669"/>
    <property type="project" value="TreeGrafter"/>
</dbReference>
<evidence type="ECO:0000256" key="2">
    <source>
        <dbReference type="ARBA" id="ARBA00022729"/>
    </source>
</evidence>
<gene>
    <name evidence="5" type="ORF">SAMN03080615_03406</name>
</gene>
<comment type="similarity">
    <text evidence="1">Belongs to the Skp family.</text>
</comment>
<proteinExistence type="inferred from homology"/>
<name>A0A1H9KAP2_9GAMM</name>
<dbReference type="Proteomes" id="UP000198749">
    <property type="component" value="Unassembled WGS sequence"/>
</dbReference>
<dbReference type="PANTHER" id="PTHR35089">
    <property type="entry name" value="CHAPERONE PROTEIN SKP"/>
    <property type="match status" value="1"/>
</dbReference>